<dbReference type="AlphaFoldDB" id="A0A2K3KT04"/>
<sequence>MSSGIPVTHENGSTLTKIAFCLCQLAAMVKMCPRPL</sequence>
<protein>
    <submittedName>
        <fullName evidence="1">Uncharacterized protein</fullName>
    </submittedName>
</protein>
<reference evidence="1 2" key="1">
    <citation type="journal article" date="2014" name="Am. J. Bot.">
        <title>Genome assembly and annotation for red clover (Trifolium pratense; Fabaceae).</title>
        <authorList>
            <person name="Istvanek J."/>
            <person name="Jaros M."/>
            <person name="Krenek A."/>
            <person name="Repkova J."/>
        </authorList>
    </citation>
    <scope>NUCLEOTIDE SEQUENCE [LARGE SCALE GENOMIC DNA]</scope>
    <source>
        <strain evidence="2">cv. Tatra</strain>
        <tissue evidence="1">Young leaves</tissue>
    </source>
</reference>
<comment type="caution">
    <text evidence="1">The sequence shown here is derived from an EMBL/GenBank/DDBJ whole genome shotgun (WGS) entry which is preliminary data.</text>
</comment>
<dbReference type="EMBL" id="ASHM01249146">
    <property type="protein sequence ID" value="PNX69411.1"/>
    <property type="molecule type" value="Genomic_DNA"/>
</dbReference>
<evidence type="ECO:0000313" key="1">
    <source>
        <dbReference type="EMBL" id="PNX69411.1"/>
    </source>
</evidence>
<feature type="non-terminal residue" evidence="1">
    <location>
        <position position="36"/>
    </location>
</feature>
<gene>
    <name evidence="1" type="ORF">L195_g064423</name>
</gene>
<organism evidence="1 2">
    <name type="scientific">Trifolium pratense</name>
    <name type="common">Red clover</name>
    <dbReference type="NCBI Taxonomy" id="57577"/>
    <lineage>
        <taxon>Eukaryota</taxon>
        <taxon>Viridiplantae</taxon>
        <taxon>Streptophyta</taxon>
        <taxon>Embryophyta</taxon>
        <taxon>Tracheophyta</taxon>
        <taxon>Spermatophyta</taxon>
        <taxon>Magnoliopsida</taxon>
        <taxon>eudicotyledons</taxon>
        <taxon>Gunneridae</taxon>
        <taxon>Pentapetalae</taxon>
        <taxon>rosids</taxon>
        <taxon>fabids</taxon>
        <taxon>Fabales</taxon>
        <taxon>Fabaceae</taxon>
        <taxon>Papilionoideae</taxon>
        <taxon>50 kb inversion clade</taxon>
        <taxon>NPAAA clade</taxon>
        <taxon>Hologalegina</taxon>
        <taxon>IRL clade</taxon>
        <taxon>Trifolieae</taxon>
        <taxon>Trifolium</taxon>
    </lineage>
</organism>
<accession>A0A2K3KT04</accession>
<proteinExistence type="predicted"/>
<dbReference type="Proteomes" id="UP000236291">
    <property type="component" value="Unassembled WGS sequence"/>
</dbReference>
<evidence type="ECO:0000313" key="2">
    <source>
        <dbReference type="Proteomes" id="UP000236291"/>
    </source>
</evidence>
<name>A0A2K3KT04_TRIPR</name>
<reference evidence="1 2" key="2">
    <citation type="journal article" date="2017" name="Front. Plant Sci.">
        <title>Gene Classification and Mining of Molecular Markers Useful in Red Clover (Trifolium pratense) Breeding.</title>
        <authorList>
            <person name="Istvanek J."/>
            <person name="Dluhosova J."/>
            <person name="Dluhos P."/>
            <person name="Patkova L."/>
            <person name="Nedelnik J."/>
            <person name="Repkova J."/>
        </authorList>
    </citation>
    <scope>NUCLEOTIDE SEQUENCE [LARGE SCALE GENOMIC DNA]</scope>
    <source>
        <strain evidence="2">cv. Tatra</strain>
        <tissue evidence="1">Young leaves</tissue>
    </source>
</reference>